<dbReference type="OrthoDB" id="240216at2759"/>
<dbReference type="EMBL" id="JACAZE010000005">
    <property type="protein sequence ID" value="KAF7316737.1"/>
    <property type="molecule type" value="Genomic_DNA"/>
</dbReference>
<dbReference type="InterPro" id="IPR000542">
    <property type="entry name" value="Carn_acyl_trans"/>
</dbReference>
<dbReference type="AlphaFoldDB" id="A0A8H6THC4"/>
<dbReference type="Gene3D" id="3.30.559.70">
    <property type="entry name" value="Choline/Carnitine o-acyltransferase, domain 2"/>
    <property type="match status" value="1"/>
</dbReference>
<dbReference type="GO" id="GO:0016746">
    <property type="term" value="F:acyltransferase activity"/>
    <property type="evidence" value="ECO:0007669"/>
    <property type="project" value="UniProtKB-KW"/>
</dbReference>
<feature type="active site" description="Proton acceptor" evidence="4">
    <location>
        <position position="360"/>
    </location>
</feature>
<evidence type="ECO:0000256" key="4">
    <source>
        <dbReference type="PIRSR" id="PIRSR600542-1"/>
    </source>
</evidence>
<dbReference type="PROSITE" id="PS00439">
    <property type="entry name" value="ACYLTRANSF_C_1"/>
    <property type="match status" value="1"/>
</dbReference>
<name>A0A8H6THC4_MYCCL</name>
<keyword evidence="3" id="KW-0012">Acyltransferase</keyword>
<organism evidence="6 7">
    <name type="scientific">Mycena chlorophos</name>
    <name type="common">Agaric fungus</name>
    <name type="synonym">Agaricus chlorophos</name>
    <dbReference type="NCBI Taxonomy" id="658473"/>
    <lineage>
        <taxon>Eukaryota</taxon>
        <taxon>Fungi</taxon>
        <taxon>Dikarya</taxon>
        <taxon>Basidiomycota</taxon>
        <taxon>Agaricomycotina</taxon>
        <taxon>Agaricomycetes</taxon>
        <taxon>Agaricomycetidae</taxon>
        <taxon>Agaricales</taxon>
        <taxon>Marasmiineae</taxon>
        <taxon>Mycenaceae</taxon>
        <taxon>Mycena</taxon>
    </lineage>
</organism>
<dbReference type="Proteomes" id="UP000613580">
    <property type="component" value="Unassembled WGS sequence"/>
</dbReference>
<evidence type="ECO:0000256" key="1">
    <source>
        <dbReference type="ARBA" id="ARBA00005232"/>
    </source>
</evidence>
<dbReference type="SUPFAM" id="SSF52777">
    <property type="entry name" value="CoA-dependent acyltransferases"/>
    <property type="match status" value="2"/>
</dbReference>
<evidence type="ECO:0000256" key="3">
    <source>
        <dbReference type="ARBA" id="ARBA00023315"/>
    </source>
</evidence>
<dbReference type="PANTHER" id="PTHR22589:SF107">
    <property type="entry name" value="CHOLINE_CARNITINE ACYLTRANSFERASE DOMAIN-CONTAINING PROTEIN"/>
    <property type="match status" value="1"/>
</dbReference>
<keyword evidence="2" id="KW-0808">Transferase</keyword>
<keyword evidence="7" id="KW-1185">Reference proteome</keyword>
<evidence type="ECO:0000259" key="5">
    <source>
        <dbReference type="Pfam" id="PF00755"/>
    </source>
</evidence>
<dbReference type="InterPro" id="IPR042231">
    <property type="entry name" value="Cho/carn_acyl_trans_2"/>
</dbReference>
<accession>A0A8H6THC4</accession>
<protein>
    <submittedName>
        <fullName evidence="6">Carn-acyltransf domain-containing protein</fullName>
    </submittedName>
</protein>
<sequence length="669" mass="75013">MLPCRLRGLRPHLSMRSTSTVASKPLSLPRLPVPELRQTLDRYLRSIEPFLLEDERRGGIPFKTAYALRREWADDFASGVGSLCQDRLLALDRASPNNWLDDNFWTNKAYLEWRAPLLVNSNWWLAFLDDNRIPAHAKREHAHITPWQVRRGAWLVHRVLQFKGLLDRQELYPETTRTGIWLRESTAKLFNIARIPKPKCDILSKPASLSNPDAQKIYLMIHGWCYGIAAYHPTTPPTLIEVQDLESRIRAAVLDAKDRLAAGEKPPPIGALTADNRDAWTENLQHLLSISSQNQRTHRIIHQSLLGLSLESPASSLDESLASHVRAIRGINSNVANRIFDKPVTLIVDPSTRAGASGEHSPCDALVPSIVGEWALVEGIDPASFDSIEPPSFSSSSAATTDGWERLDWDVDDKITAQCTDALARAKTIIDNSDTNVYWFEDFGTDWIKGTIKQSPDAFIQMVLQLAYYKTRGEFTATYETALTRMFKRGRTETIRTFTNESRAWVLAMLDPNASPQTRRNLLHDALHAHSTLTREAATGRGIDRHLLGLKLMLRPLSGEESPFLDDELFRRSQTWKLSTSGLSAGHLFRGTGFGAMYEDGYGINYLAAPDMIKFGIESKVSSAHTSTEGLKDMIFESLHEMRDLCLTTDAHTVHAPSVDTSATTASRL</sequence>
<dbReference type="PANTHER" id="PTHR22589">
    <property type="entry name" value="CARNITINE O-ACYLTRANSFERASE"/>
    <property type="match status" value="1"/>
</dbReference>
<reference evidence="6" key="1">
    <citation type="submission" date="2020-05" db="EMBL/GenBank/DDBJ databases">
        <title>Mycena genomes resolve the evolution of fungal bioluminescence.</title>
        <authorList>
            <person name="Tsai I.J."/>
        </authorList>
    </citation>
    <scope>NUCLEOTIDE SEQUENCE</scope>
    <source>
        <strain evidence="6">110903Hualien_Pintung</strain>
    </source>
</reference>
<evidence type="ECO:0000256" key="2">
    <source>
        <dbReference type="ARBA" id="ARBA00022679"/>
    </source>
</evidence>
<dbReference type="InterPro" id="IPR023213">
    <property type="entry name" value="CAT-like_dom_sf"/>
</dbReference>
<evidence type="ECO:0000313" key="7">
    <source>
        <dbReference type="Proteomes" id="UP000613580"/>
    </source>
</evidence>
<dbReference type="Pfam" id="PF00755">
    <property type="entry name" value="Carn_acyltransf"/>
    <property type="match status" value="1"/>
</dbReference>
<gene>
    <name evidence="6" type="ORF">HMN09_00406800</name>
</gene>
<comment type="caution">
    <text evidence="6">The sequence shown here is derived from an EMBL/GenBank/DDBJ whole genome shotgun (WGS) entry which is preliminary data.</text>
</comment>
<feature type="domain" description="Choline/carnitine acyltransferase" evidence="5">
    <location>
        <begin position="31"/>
        <end position="635"/>
    </location>
</feature>
<proteinExistence type="inferred from homology"/>
<dbReference type="InterPro" id="IPR039551">
    <property type="entry name" value="Cho/carn_acyl_trans"/>
</dbReference>
<comment type="similarity">
    <text evidence="1">Belongs to the carnitine/choline acetyltransferase family.</text>
</comment>
<dbReference type="Gene3D" id="3.30.559.10">
    <property type="entry name" value="Chloramphenicol acetyltransferase-like domain"/>
    <property type="match status" value="1"/>
</dbReference>
<evidence type="ECO:0000313" key="6">
    <source>
        <dbReference type="EMBL" id="KAF7316737.1"/>
    </source>
</evidence>